<dbReference type="RefSeq" id="WP_120031391.1">
    <property type="nucleotide sequence ID" value="NZ_QVMU01000009.1"/>
</dbReference>
<keyword evidence="2" id="KW-1185">Reference proteome</keyword>
<dbReference type="Proteomes" id="UP000273252">
    <property type="component" value="Unassembled WGS sequence"/>
</dbReference>
<evidence type="ECO:0000313" key="2">
    <source>
        <dbReference type="Proteomes" id="UP000273252"/>
    </source>
</evidence>
<dbReference type="InterPro" id="IPR023534">
    <property type="entry name" value="Rof/RNase_P-like"/>
</dbReference>
<sequence length="84" mass="9511">MISCQLYDYIEIACLFKLPVTLTLLNGQQLSGQAVDTRYNAQHQECIVLVTSMGEQLIATSQLRSMKAQFQNPHFDIIEFVQSS</sequence>
<name>A0A3A6QE84_9VIBR</name>
<proteinExistence type="predicted"/>
<reference evidence="1 2" key="1">
    <citation type="submission" date="2018-08" db="EMBL/GenBank/DDBJ databases">
        <title>Vibrio isolated from the Eastern China Marginal Seas.</title>
        <authorList>
            <person name="Li Y."/>
        </authorList>
    </citation>
    <scope>NUCLEOTIDE SEQUENCE [LARGE SCALE GENOMIC DNA]</scope>
    <source>
        <strain evidence="1 2">BEI233</strain>
    </source>
</reference>
<dbReference type="InterPro" id="IPR009778">
    <property type="entry name" value="ROF"/>
</dbReference>
<evidence type="ECO:0000313" key="1">
    <source>
        <dbReference type="EMBL" id="RJX70952.1"/>
    </source>
</evidence>
<accession>A0A3A6QE84</accession>
<dbReference type="Gene3D" id="2.30.30.400">
    <property type="entry name" value="Rof-like"/>
    <property type="match status" value="1"/>
</dbReference>
<dbReference type="Pfam" id="PF07073">
    <property type="entry name" value="ROF"/>
    <property type="match status" value="1"/>
</dbReference>
<comment type="caution">
    <text evidence="1">The sequence shown here is derived from an EMBL/GenBank/DDBJ whole genome shotgun (WGS) entry which is preliminary data.</text>
</comment>
<gene>
    <name evidence="1" type="ORF">DZ860_11500</name>
</gene>
<dbReference type="AlphaFoldDB" id="A0A3A6QE84"/>
<dbReference type="OrthoDB" id="5344363at2"/>
<dbReference type="SUPFAM" id="SSF101744">
    <property type="entry name" value="Rof/RNase P subunit-like"/>
    <property type="match status" value="1"/>
</dbReference>
<protein>
    <submittedName>
        <fullName evidence="1">Transcriptional antiterminator</fullName>
    </submittedName>
</protein>
<organism evidence="1 2">
    <name type="scientific">Vibrio sinensis</name>
    <dbReference type="NCBI Taxonomy" id="2302434"/>
    <lineage>
        <taxon>Bacteria</taxon>
        <taxon>Pseudomonadati</taxon>
        <taxon>Pseudomonadota</taxon>
        <taxon>Gammaproteobacteria</taxon>
        <taxon>Vibrionales</taxon>
        <taxon>Vibrionaceae</taxon>
        <taxon>Vibrio</taxon>
    </lineage>
</organism>
<dbReference type="EMBL" id="QVMU01000009">
    <property type="protein sequence ID" value="RJX70952.1"/>
    <property type="molecule type" value="Genomic_DNA"/>
</dbReference>
<dbReference type="InterPro" id="IPR038626">
    <property type="entry name" value="Rof-like_sf"/>
</dbReference>